<gene>
    <name evidence="1" type="ORF">DRW42_11565</name>
</gene>
<keyword evidence="2" id="KW-1185">Reference proteome</keyword>
<organism evidence="1 2">
    <name type="scientific">Pedobacter miscanthi</name>
    <dbReference type="NCBI Taxonomy" id="2259170"/>
    <lineage>
        <taxon>Bacteria</taxon>
        <taxon>Pseudomonadati</taxon>
        <taxon>Bacteroidota</taxon>
        <taxon>Sphingobacteriia</taxon>
        <taxon>Sphingobacteriales</taxon>
        <taxon>Sphingobacteriaceae</taxon>
        <taxon>Pedobacter</taxon>
    </lineage>
</organism>
<evidence type="ECO:0000313" key="1">
    <source>
        <dbReference type="EMBL" id="RBQ06866.1"/>
    </source>
</evidence>
<dbReference type="AlphaFoldDB" id="A0A366KZ26"/>
<protein>
    <submittedName>
        <fullName evidence="1">Uncharacterized protein</fullName>
    </submittedName>
</protein>
<name>A0A366KZ26_9SPHI</name>
<evidence type="ECO:0000313" key="2">
    <source>
        <dbReference type="Proteomes" id="UP000252081"/>
    </source>
</evidence>
<dbReference type="EMBL" id="QNQU01000009">
    <property type="protein sequence ID" value="RBQ06866.1"/>
    <property type="molecule type" value="Genomic_DNA"/>
</dbReference>
<accession>A0A366KZ26</accession>
<sequence>MIFGLVISFAALAQRDTIPDSTGYRVIEKSKQLYPKFYREFQYIIVNDPLIKKIRFVKQQGVGPAFASPKGIITINIDYILTPRPNFDDNRLIVVLYHEVGHLHYYITTKQADWNPENSEKAAFEYSLLKTKELAEKGDCLPLQSGLNFMKLRSEGNNLKDPHLRALKRMVNEPLYAGYLRYLASTCK</sequence>
<comment type="caution">
    <text evidence="1">The sequence shown here is derived from an EMBL/GenBank/DDBJ whole genome shotgun (WGS) entry which is preliminary data.</text>
</comment>
<proteinExistence type="predicted"/>
<dbReference type="Proteomes" id="UP000252081">
    <property type="component" value="Unassembled WGS sequence"/>
</dbReference>
<reference evidence="1 2" key="1">
    <citation type="submission" date="2018-07" db="EMBL/GenBank/DDBJ databases">
        <title>A draft genome of a endophytic bacteria, a new species of Pedobacter.</title>
        <authorList>
            <person name="Zhang Z.D."/>
            <person name="Chen Z.J."/>
        </authorList>
    </citation>
    <scope>NUCLEOTIDE SEQUENCE [LARGE SCALE GENOMIC DNA]</scope>
    <source>
        <strain evidence="1 2">RS10</strain>
    </source>
</reference>